<dbReference type="Proteomes" id="UP000095282">
    <property type="component" value="Unplaced"/>
</dbReference>
<dbReference type="AlphaFoldDB" id="A0A1I7UV74"/>
<feature type="signal peptide" evidence="1">
    <location>
        <begin position="1"/>
        <end position="18"/>
    </location>
</feature>
<protein>
    <submittedName>
        <fullName evidence="3">Uncharacterized protein</fullName>
    </submittedName>
</protein>
<proteinExistence type="predicted"/>
<feature type="chain" id="PRO_5009309517" evidence="1">
    <location>
        <begin position="19"/>
        <end position="301"/>
    </location>
</feature>
<dbReference type="PANTHER" id="PTHR34005">
    <property type="entry name" value="PROTEIN CBG15054-RELATED"/>
    <property type="match status" value="1"/>
</dbReference>
<evidence type="ECO:0000256" key="1">
    <source>
        <dbReference type="SAM" id="SignalP"/>
    </source>
</evidence>
<name>A0A1I7UV74_9PELO</name>
<accession>A0A1I7UV74</accession>
<sequence length="301" mass="34553">MQLQFFLFSFLLTPFIHAQLSKEENQKRLETCGKDTPIFWFESAIPKIAVPISPRHFITRSWPFETNNSKGFNSEIQWEDDGPYVDTGCADGKLHLEVPHYGYQLVPLESKDDPNYNFPVVIRAYLPFFCKTPPSLHYEWPMIVEYEKDLKVNYPCFTREDGVKVGDVFDVPIVSDKTELDNWAATITKLDNQLISATGGNKAKRDGALLKKLDDSWNLIGISYNLTNDLSLDVDFHRMSLYVDTLCEWAGICEALIPPTTSIPIKSEEAVEKKEEKDVENGKKGNKYETILLLFAIRFFF</sequence>
<keyword evidence="2" id="KW-1185">Reference proteome</keyword>
<dbReference type="WBParaSite" id="Csp11.Scaffold630.g19675.t1">
    <property type="protein sequence ID" value="Csp11.Scaffold630.g19675.t1"/>
    <property type="gene ID" value="Csp11.Scaffold630.g19675"/>
</dbReference>
<dbReference type="eggNOG" id="ENOG502TKJG">
    <property type="taxonomic scope" value="Eukaryota"/>
</dbReference>
<keyword evidence="1" id="KW-0732">Signal</keyword>
<dbReference type="InterPro" id="IPR005514">
    <property type="entry name" value="DUF316"/>
</dbReference>
<organism evidence="2 3">
    <name type="scientific">Caenorhabditis tropicalis</name>
    <dbReference type="NCBI Taxonomy" id="1561998"/>
    <lineage>
        <taxon>Eukaryota</taxon>
        <taxon>Metazoa</taxon>
        <taxon>Ecdysozoa</taxon>
        <taxon>Nematoda</taxon>
        <taxon>Chromadorea</taxon>
        <taxon>Rhabditida</taxon>
        <taxon>Rhabditina</taxon>
        <taxon>Rhabditomorpha</taxon>
        <taxon>Rhabditoidea</taxon>
        <taxon>Rhabditidae</taxon>
        <taxon>Peloderinae</taxon>
        <taxon>Caenorhabditis</taxon>
    </lineage>
</organism>
<evidence type="ECO:0000313" key="3">
    <source>
        <dbReference type="WBParaSite" id="Csp11.Scaffold630.g19675.t1"/>
    </source>
</evidence>
<reference evidence="3" key="1">
    <citation type="submission" date="2016-11" db="UniProtKB">
        <authorList>
            <consortium name="WormBaseParasite"/>
        </authorList>
    </citation>
    <scope>IDENTIFICATION</scope>
</reference>
<evidence type="ECO:0000313" key="2">
    <source>
        <dbReference type="Proteomes" id="UP000095282"/>
    </source>
</evidence>
<dbReference type="Pfam" id="PF03761">
    <property type="entry name" value="DUF316"/>
    <property type="match status" value="1"/>
</dbReference>
<dbReference type="PANTHER" id="PTHR34005:SF2">
    <property type="entry name" value="DUF4817 DOMAIN-CONTAINING PROTEIN-RELATED"/>
    <property type="match status" value="1"/>
</dbReference>